<dbReference type="GO" id="GO:0046961">
    <property type="term" value="F:proton-transporting ATPase activity, rotational mechanism"/>
    <property type="evidence" value="ECO:0007669"/>
    <property type="project" value="InterPro"/>
</dbReference>
<dbReference type="Proteomes" id="UP000260841">
    <property type="component" value="Unassembled WGS sequence"/>
</dbReference>
<evidence type="ECO:0000313" key="13">
    <source>
        <dbReference type="EMBL" id="RHN18198.1"/>
    </source>
</evidence>
<gene>
    <name evidence="14" type="ORF">DFSSTS7063_01980</name>
    <name evidence="12" type="ORF">DW658_08170</name>
    <name evidence="11" type="ORF">DW860_07580</name>
    <name evidence="10" type="ORF">DWV67_07890</name>
    <name evidence="9" type="ORF">DWX78_05805</name>
    <name evidence="8" type="ORF">DWY33_13975</name>
    <name evidence="13" type="ORF">DWZ24_02970</name>
    <name evidence="7" type="ORF">DXB36_05645</name>
    <name evidence="6" type="ORF">DXD10_06125</name>
    <name evidence="5" type="ORF">DXD84_12905</name>
    <name evidence="4" type="ORF">HF855_09545</name>
</gene>
<dbReference type="Proteomes" id="UP000285981">
    <property type="component" value="Unassembled WGS sequence"/>
</dbReference>
<organism evidence="5 15">
    <name type="scientific">Dorea formicigenerans</name>
    <dbReference type="NCBI Taxonomy" id="39486"/>
    <lineage>
        <taxon>Bacteria</taxon>
        <taxon>Bacillati</taxon>
        <taxon>Bacillota</taxon>
        <taxon>Clostridia</taxon>
        <taxon>Lachnospirales</taxon>
        <taxon>Lachnospiraceae</taxon>
        <taxon>Dorea</taxon>
    </lineage>
</organism>
<sequence>MTVDEKITRLQESAMQEARSKGNAIVEQHKKALTHVFEQHKAEALIQADTRIKAEKTSVKQQLGMANSKAALELKRELGAAQKRLKKQLFKEVEEKLSAYMKTEKYQDLLVKYIEKAVAYSDRGEMTIYVNPTDADKKAYLEEKTGFTLSISKEDFIGGIRAVIPERNILVDYAFKGALEREYQKFAFGGGMGSGR</sequence>
<evidence type="ECO:0000313" key="11">
    <source>
        <dbReference type="EMBL" id="RHC08151.1"/>
    </source>
</evidence>
<comment type="similarity">
    <text evidence="1">Belongs to the V-ATPase E subunit family.</text>
</comment>
<dbReference type="EMBL" id="QSQQ01000006">
    <property type="protein sequence ID" value="RGK48885.1"/>
    <property type="molecule type" value="Genomic_DNA"/>
</dbReference>
<keyword evidence="2" id="KW-0813">Transport</keyword>
<evidence type="ECO:0000313" key="25">
    <source>
        <dbReference type="Proteomes" id="UP000580130"/>
    </source>
</evidence>
<evidence type="ECO:0000313" key="5">
    <source>
        <dbReference type="EMBL" id="RGI81649.1"/>
    </source>
</evidence>
<reference evidence="15 16" key="1">
    <citation type="submission" date="2018-08" db="EMBL/GenBank/DDBJ databases">
        <title>A genome reference for cultivated species of the human gut microbiota.</title>
        <authorList>
            <person name="Zou Y."/>
            <person name="Xue W."/>
            <person name="Luo G."/>
        </authorList>
    </citation>
    <scope>NUCLEOTIDE SEQUENCE [LARGE SCALE GENOMIC DNA]</scope>
    <source>
        <strain evidence="10 18">AF12-11</strain>
        <strain evidence="9 23">AF21-25</strain>
        <strain evidence="8 19">AF25-11</strain>
        <strain evidence="13 21">AF31-13BH</strain>
        <strain evidence="12 22">AM23-7AC</strain>
        <strain evidence="11 20">AM37-5</strain>
        <strain evidence="7 16">OM03-2</strain>
        <strain evidence="6 17">TF11-11</strain>
        <strain evidence="5 15">TM09-19AC</strain>
    </source>
</reference>
<dbReference type="RefSeq" id="WP_005335127.1">
    <property type="nucleotide sequence ID" value="NZ_AP031430.1"/>
</dbReference>
<reference evidence="4 25" key="3">
    <citation type="submission" date="2020-04" db="EMBL/GenBank/DDBJ databases">
        <authorList>
            <person name="Hitch T.C.A."/>
            <person name="Wylensek D."/>
            <person name="Clavel T."/>
        </authorList>
    </citation>
    <scope>NUCLEOTIDE SEQUENCE [LARGE SCALE GENOMIC DNA]</scope>
    <source>
        <strain evidence="4 25">BSM-383-APC-5F</strain>
    </source>
</reference>
<evidence type="ECO:0000313" key="20">
    <source>
        <dbReference type="Proteomes" id="UP000284742"/>
    </source>
</evidence>
<evidence type="ECO:0000313" key="22">
    <source>
        <dbReference type="Proteomes" id="UP000285666"/>
    </source>
</evidence>
<dbReference type="EMBL" id="JABAFX010000022">
    <property type="protein sequence ID" value="NME57652.1"/>
    <property type="molecule type" value="Genomic_DNA"/>
</dbReference>
<dbReference type="Gene3D" id="3.30.2320.30">
    <property type="entry name" value="ATP synthase, E subunit, C-terminal"/>
    <property type="match status" value="1"/>
</dbReference>
<evidence type="ECO:0000256" key="2">
    <source>
        <dbReference type="ARBA" id="ARBA00022448"/>
    </source>
</evidence>
<dbReference type="GO" id="GO:0033178">
    <property type="term" value="C:proton-transporting two-sector ATPase complex, catalytic domain"/>
    <property type="evidence" value="ECO:0007669"/>
    <property type="project" value="InterPro"/>
</dbReference>
<evidence type="ECO:0000313" key="14">
    <source>
        <dbReference type="EMBL" id="VUX12616.1"/>
    </source>
</evidence>
<protein>
    <submittedName>
        <fullName evidence="14">V-type ATP synthase subunit E</fullName>
    </submittedName>
</protein>
<dbReference type="Proteomes" id="UP000266376">
    <property type="component" value="Unassembled WGS sequence"/>
</dbReference>
<dbReference type="Proteomes" id="UP000284742">
    <property type="component" value="Unassembled WGS sequence"/>
</dbReference>
<evidence type="ECO:0000313" key="23">
    <source>
        <dbReference type="Proteomes" id="UP000285981"/>
    </source>
</evidence>
<dbReference type="EMBL" id="QRHN01000009">
    <property type="protein sequence ID" value="RHF78811.1"/>
    <property type="molecule type" value="Genomic_DNA"/>
</dbReference>
<dbReference type="SUPFAM" id="SSF160527">
    <property type="entry name" value="V-type ATPase subunit E-like"/>
    <property type="match status" value="1"/>
</dbReference>
<evidence type="ECO:0000313" key="16">
    <source>
        <dbReference type="Proteomes" id="UP000260841"/>
    </source>
</evidence>
<evidence type="ECO:0000256" key="3">
    <source>
        <dbReference type="ARBA" id="ARBA00023065"/>
    </source>
</evidence>
<dbReference type="EMBL" id="QRUK01000035">
    <property type="protein sequence ID" value="RGR55401.1"/>
    <property type="molecule type" value="Genomic_DNA"/>
</dbReference>
<dbReference type="Proteomes" id="UP000285652">
    <property type="component" value="Unassembled WGS sequence"/>
</dbReference>
<dbReference type="Proteomes" id="UP000283652">
    <property type="component" value="Unassembled WGS sequence"/>
</dbReference>
<evidence type="ECO:0000313" key="10">
    <source>
        <dbReference type="EMBL" id="RGW53393.1"/>
    </source>
</evidence>
<accession>A0A3E4EYB2</accession>
<dbReference type="GeneID" id="92865673"/>
<dbReference type="Proteomes" id="UP000285666">
    <property type="component" value="Unassembled WGS sequence"/>
</dbReference>
<proteinExistence type="inferred from homology"/>
<reference evidence="14 24" key="2">
    <citation type="submission" date="2019-07" db="EMBL/GenBank/DDBJ databases">
        <authorList>
            <person name="Hibberd C M."/>
            <person name="Gehrig L. J."/>
            <person name="Chang H.-W."/>
            <person name="Venkatesh S."/>
        </authorList>
    </citation>
    <scope>NUCLEOTIDE SEQUENCE [LARGE SCALE GENOMIC DNA]</scope>
    <source>
        <strain evidence="14">Dorea_formicigenerans_SSTS_Bg7063</strain>
    </source>
</reference>
<evidence type="ECO:0000313" key="7">
    <source>
        <dbReference type="EMBL" id="RGN92101.1"/>
    </source>
</evidence>
<dbReference type="Proteomes" id="UP000580130">
    <property type="component" value="Unassembled WGS sequence"/>
</dbReference>
<evidence type="ECO:0000313" key="9">
    <source>
        <dbReference type="EMBL" id="RGS71189.1"/>
    </source>
</evidence>
<dbReference type="EMBL" id="CABHNI010000033">
    <property type="protein sequence ID" value="VUX12616.1"/>
    <property type="molecule type" value="Genomic_DNA"/>
</dbReference>
<dbReference type="EMBL" id="QSAJ01000016">
    <property type="protein sequence ID" value="RGW53393.1"/>
    <property type="molecule type" value="Genomic_DNA"/>
</dbReference>
<dbReference type="Proteomes" id="UP000358366">
    <property type="component" value="Unassembled WGS sequence"/>
</dbReference>
<evidence type="ECO:0000313" key="15">
    <source>
        <dbReference type="Proteomes" id="UP000260664"/>
    </source>
</evidence>
<dbReference type="InterPro" id="IPR002842">
    <property type="entry name" value="ATPase_V1_Esu"/>
</dbReference>
<keyword evidence="3" id="KW-0406">Ion transport</keyword>
<evidence type="ECO:0000256" key="1">
    <source>
        <dbReference type="ARBA" id="ARBA00005901"/>
    </source>
</evidence>
<dbReference type="Proteomes" id="UP000260664">
    <property type="component" value="Unassembled WGS sequence"/>
</dbReference>
<dbReference type="InterPro" id="IPR038495">
    <property type="entry name" value="ATPase_E_C"/>
</dbReference>
<dbReference type="EMBL" id="QSOI01000020">
    <property type="protein sequence ID" value="RGI81649.1"/>
    <property type="molecule type" value="Genomic_DNA"/>
</dbReference>
<evidence type="ECO:0000313" key="19">
    <source>
        <dbReference type="Proteomes" id="UP000283652"/>
    </source>
</evidence>
<evidence type="ECO:0000313" key="21">
    <source>
        <dbReference type="Proteomes" id="UP000285652"/>
    </source>
</evidence>
<evidence type="ECO:0000313" key="4">
    <source>
        <dbReference type="EMBL" id="NME57652.1"/>
    </source>
</evidence>
<dbReference type="AlphaFoldDB" id="A0A3E4EYB2"/>
<dbReference type="Pfam" id="PF01991">
    <property type="entry name" value="vATP-synt_E"/>
    <property type="match status" value="1"/>
</dbReference>
<evidence type="ECO:0000313" key="24">
    <source>
        <dbReference type="Proteomes" id="UP000358366"/>
    </source>
</evidence>
<evidence type="ECO:0000313" key="12">
    <source>
        <dbReference type="EMBL" id="RHF78811.1"/>
    </source>
</evidence>
<dbReference type="EMBL" id="QRVU01000021">
    <property type="protein sequence ID" value="RGS71189.1"/>
    <property type="molecule type" value="Genomic_DNA"/>
</dbReference>
<dbReference type="EMBL" id="QSVB01000004">
    <property type="protein sequence ID" value="RGN92101.1"/>
    <property type="molecule type" value="Genomic_DNA"/>
</dbReference>
<dbReference type="EMBL" id="QRQQ01000002">
    <property type="protein sequence ID" value="RHN18198.1"/>
    <property type="molecule type" value="Genomic_DNA"/>
</dbReference>
<name>A0A3E4EYB2_9FIRM</name>
<dbReference type="Proteomes" id="UP000261208">
    <property type="component" value="Unassembled WGS sequence"/>
</dbReference>
<evidence type="ECO:0000313" key="17">
    <source>
        <dbReference type="Proteomes" id="UP000261208"/>
    </source>
</evidence>
<evidence type="ECO:0000313" key="18">
    <source>
        <dbReference type="Proteomes" id="UP000266376"/>
    </source>
</evidence>
<evidence type="ECO:0000313" key="8">
    <source>
        <dbReference type="EMBL" id="RGR55401.1"/>
    </source>
</evidence>
<dbReference type="EMBL" id="QSHK01000004">
    <property type="protein sequence ID" value="RHC08151.1"/>
    <property type="molecule type" value="Genomic_DNA"/>
</dbReference>
<evidence type="ECO:0000313" key="6">
    <source>
        <dbReference type="EMBL" id="RGK48885.1"/>
    </source>
</evidence>